<evidence type="ECO:0000256" key="1">
    <source>
        <dbReference type="ARBA" id="ARBA00007178"/>
    </source>
</evidence>
<sequence>LLLLVCLPFSWSIADVVISGQQQEHYGRQLQQQQSCRVRHLRAQQPSEMIRSEGGTLELSTRQDNEQLDCAGVEFIRETIERDGLSMPRFYNTPGLFYVVEGQGRLGVVFPGCPETFRRPPFGAGEVECQRRRRESREGGRGEEEEEERGRSEEEERSRHEQECVREESSQKVRRVQRGDVVAVFAGAAFWWYNDGDKPLRLVAIADTSNYQNQLDRRHRQFYLAGSPATRERRERLGEGRKLGGNMLAGFDPNTLAEAWGVERDTVRRIQENNQGRGLIVRVNQPRQQRRDHENPPISFWDSNVITGGEEEEERDGFNPSGLQQLICNMRLRHNADNQEDAEVFIRDGGRLNTVNRFKLNALTHINLAAERGVLHPRAMFAPSWLASHAVMYVTRGDARVQVVDNRGRRVFDGSIREGEFIVIPQFYSVVKRAGDQGFDWITFTTSHSPIRSSFVGKDSVLKAMPQEVVMAAYNISCGEAQDLRWNREYEFFILPPRRQQFGGRGSA</sequence>
<dbReference type="InterPro" id="IPR014710">
    <property type="entry name" value="RmlC-like_jellyroll"/>
</dbReference>
<dbReference type="Gene3D" id="2.60.120.10">
    <property type="entry name" value="Jelly Rolls"/>
    <property type="match status" value="2"/>
</dbReference>
<dbReference type="EMBL" id="X95541">
    <property type="protein sequence ID" value="CAA64788.1"/>
    <property type="molecule type" value="mRNA"/>
</dbReference>
<dbReference type="InterPro" id="IPR006044">
    <property type="entry name" value="11S_seedstore_pln"/>
</dbReference>
<evidence type="ECO:0000256" key="3">
    <source>
        <dbReference type="ARBA" id="ARBA00023129"/>
    </source>
</evidence>
<evidence type="ECO:0000256" key="5">
    <source>
        <dbReference type="SAM" id="MobiDB-lite"/>
    </source>
</evidence>
<keyword evidence="4" id="KW-1015">Disulfide bond</keyword>
<dbReference type="PANTHER" id="PTHR31189:SF54">
    <property type="entry name" value="11S GLOBULIN SEED STORAGE PROTEIN 2-LIKE"/>
    <property type="match status" value="1"/>
</dbReference>
<comment type="similarity">
    <text evidence="1">Belongs to the 11S seed storage protein (globulins) family.</text>
</comment>
<dbReference type="CDD" id="cd02243">
    <property type="entry name" value="cupin_11S_legumin_C"/>
    <property type="match status" value="1"/>
</dbReference>
<feature type="compositionally biased region" description="Basic and acidic residues" evidence="5">
    <location>
        <begin position="135"/>
        <end position="170"/>
    </location>
</feature>
<dbReference type="InterPro" id="IPR006045">
    <property type="entry name" value="Cupin_1"/>
</dbReference>
<dbReference type="SUPFAM" id="SSF51182">
    <property type="entry name" value="RmlC-like cupins"/>
    <property type="match status" value="1"/>
</dbReference>
<dbReference type="InterPro" id="IPR011051">
    <property type="entry name" value="RmlC_Cupin_sf"/>
</dbReference>
<evidence type="ECO:0000313" key="7">
    <source>
        <dbReference type="EMBL" id="CAA64788.1"/>
    </source>
</evidence>
<keyword evidence="3" id="KW-0708">Seed storage protein</keyword>
<keyword evidence="2" id="KW-0758">Storage protein</keyword>
<accession>Q39484</accession>
<evidence type="ECO:0000259" key="6">
    <source>
        <dbReference type="SMART" id="SM00835"/>
    </source>
</evidence>
<gene>
    <name evidence="7" type="primary">Leg3</name>
</gene>
<protein>
    <submittedName>
        <fullName evidence="7">Legumin</fullName>
    </submittedName>
</protein>
<dbReference type="AlphaFoldDB" id="Q39484"/>
<dbReference type="PANTHER" id="PTHR31189">
    <property type="entry name" value="OS03G0336100 PROTEIN-RELATED"/>
    <property type="match status" value="1"/>
</dbReference>
<feature type="domain" description="Cupin type-1" evidence="6">
    <location>
        <begin position="334"/>
        <end position="482"/>
    </location>
</feature>
<dbReference type="GO" id="GO:0045735">
    <property type="term" value="F:nutrient reservoir activity"/>
    <property type="evidence" value="ECO:0007669"/>
    <property type="project" value="UniProtKB-KW"/>
</dbReference>
<reference evidence="7" key="1">
    <citation type="submission" date="1996-02" db="EMBL/GenBank/DDBJ databases">
        <title>Seed storage proteins of Cupressaceae are homologous to legumins from angiosperms: Molecular characterization of cDNAs from Incense cedar (Calocedrus decurrens [Torr.] Florin).</title>
        <authorList>
            <person name="Haeger K.P."/>
            <person name="Dank N."/>
        </authorList>
    </citation>
    <scope>NUCLEOTIDE SEQUENCE</scope>
    <source>
        <tissue evidence="7">Immature seed</tissue>
    </source>
</reference>
<dbReference type="SMART" id="SM00835">
    <property type="entry name" value="Cupin_1"/>
    <property type="match status" value="2"/>
</dbReference>
<feature type="region of interest" description="Disordered" evidence="5">
    <location>
        <begin position="127"/>
        <end position="170"/>
    </location>
</feature>
<name>Q39484_CALDE</name>
<evidence type="ECO:0000256" key="4">
    <source>
        <dbReference type="ARBA" id="ARBA00023157"/>
    </source>
</evidence>
<feature type="non-terminal residue" evidence="7">
    <location>
        <position position="1"/>
    </location>
</feature>
<feature type="domain" description="Cupin type-1" evidence="6">
    <location>
        <begin position="39"/>
        <end position="268"/>
    </location>
</feature>
<dbReference type="CDD" id="cd02242">
    <property type="entry name" value="cupin_11S_legumin_N"/>
    <property type="match status" value="1"/>
</dbReference>
<dbReference type="Pfam" id="PF00190">
    <property type="entry name" value="Cupin_1"/>
    <property type="match status" value="2"/>
</dbReference>
<dbReference type="PRINTS" id="PR00439">
    <property type="entry name" value="11SGLOBULIN"/>
</dbReference>
<proteinExistence type="evidence at transcript level"/>
<evidence type="ECO:0000256" key="2">
    <source>
        <dbReference type="ARBA" id="ARBA00022761"/>
    </source>
</evidence>
<dbReference type="InterPro" id="IPR050253">
    <property type="entry name" value="Seed_Storage-Functional"/>
</dbReference>
<organism evidence="7">
    <name type="scientific">Calocedrus decurrens</name>
    <name type="common">California incense-cedar</name>
    <name type="synonym">Libocedrus decurrens</name>
    <dbReference type="NCBI Taxonomy" id="13387"/>
    <lineage>
        <taxon>Eukaryota</taxon>
        <taxon>Viridiplantae</taxon>
        <taxon>Streptophyta</taxon>
        <taxon>Embryophyta</taxon>
        <taxon>Tracheophyta</taxon>
        <taxon>Spermatophyta</taxon>
        <taxon>Pinopsida</taxon>
        <taxon>Pinidae</taxon>
        <taxon>Conifers II</taxon>
        <taxon>Cupressales</taxon>
        <taxon>Cupressaceae</taxon>
        <taxon>Calocedrus</taxon>
    </lineage>
</organism>